<organism evidence="13 15">
    <name type="scientific">Moraxella ovis</name>
    <dbReference type="NCBI Taxonomy" id="29433"/>
    <lineage>
        <taxon>Bacteria</taxon>
        <taxon>Pseudomonadati</taxon>
        <taxon>Pseudomonadota</taxon>
        <taxon>Gammaproteobacteria</taxon>
        <taxon>Moraxellales</taxon>
        <taxon>Moraxellaceae</taxon>
        <taxon>Moraxella</taxon>
    </lineage>
</organism>
<dbReference type="SMART" id="SM00487">
    <property type="entry name" value="DEXDc"/>
    <property type="match status" value="1"/>
</dbReference>
<sequence>MTTQTTPIAETNHFIVLDSYDKIDQSGAAYQSESDLERELVADLQAQGYEYRRDLNTHDKLLANVREQLERLNAMAFSDGEWARFVLEYLDRPSENMIEKTRKIHDNHVCDFVFDDGHIQNIYLVDKKNITRNHLQVINQFAQTGSHANRYDVTVLVNGLPLIQIELKKRGMAIREAFNQVHRYTKESFNHDNSLFKFLQIFVISNGTDTRYFANTTRRDKNSFDFTMNWARADNTPIKDLKDFTATFFQKNTLLSVLLRYSVFDVSNTLLIMRPYQIAAAERILWKIRSSAQAKNWSTTESGGFIWHTTGSGKTLTSFKAARLATELEFIDKVFFVVDRKDLDYQTMKEYQRFSPDSVNGSESTAGLKLNLDKDDNKIIVTTIQKLNNLMKSEDNLPIYHKQVVFIFDECHRSQFGEAQKNLKKKFKKFCQFGFTGTPIFPENALGAETTASVFGRELHSYVITDAIRDEKVLKFKVDYNDVRPQFKSLEKEQDLDKLSAAENKQALLHPERIREITQYILDNFRYKTHRLHAGGKGFNAMFAVSSVDAAKAYYEAFKALQKEQEKPLKIATIFSFSANEAQDAVDDIEDEGFEPSAMNSSAKEFLDMAIADYNTRYKTNYSTESKSFQNYYKDLSKRVKGKDDYGKPLPEAEKVDLLIVVGMFLTGFDAPTLNTLFVDKNLRYHGLMQAYSRTNRIYDATKSFGNIVTFRDLEQATIDAITLFGDKNTKNVVLEKSYEEYMEGYTDQQTGEARRGYLEVVQELNTRFPDPDSIVTEKDKKEFAKLFGEYLRVENVLQNYDEFTALKEIQTVNLDDDAAVAEFKEKFHLSDDDFTAIQSVPMPSERVVQDYRSTYNDIRDWLRQQKESEKQNQSQIDWDDVVFEVDLLKSQEINLDYILELIFEHNKKIKDKSALVEEIRRTIRASIGNRAKETLVVDFINETNLDAIEDKPSILDEFYQFAQGKQQQEAEALIEENGLNTEAAKRYLMLSLKREYASENGTDLNSVLPRMSPLNPNYLTAKQSIFQKIANFVEKFKGIGGKL</sequence>
<dbReference type="STRING" id="29433.MOVS_10165"/>
<evidence type="ECO:0000256" key="2">
    <source>
        <dbReference type="ARBA" id="ARBA00008598"/>
    </source>
</evidence>
<dbReference type="Gene3D" id="3.40.50.300">
    <property type="entry name" value="P-loop containing nucleotide triphosphate hydrolases"/>
    <property type="match status" value="2"/>
</dbReference>
<dbReference type="Proteomes" id="UP000255102">
    <property type="component" value="Unassembled WGS sequence"/>
</dbReference>
<evidence type="ECO:0000256" key="4">
    <source>
        <dbReference type="ARBA" id="ARBA00022741"/>
    </source>
</evidence>
<dbReference type="InterPro" id="IPR014001">
    <property type="entry name" value="Helicase_ATP-bd"/>
</dbReference>
<keyword evidence="3" id="KW-0540">Nuclease</keyword>
<dbReference type="PANTHER" id="PTHR30195:SF16">
    <property type="entry name" value="TYPE I RESTRICTION ENZYME ENDONUCLEASE SUBUNIT"/>
    <property type="match status" value="1"/>
</dbReference>
<evidence type="ECO:0000313" key="14">
    <source>
        <dbReference type="Proteomes" id="UP000076765"/>
    </source>
</evidence>
<dbReference type="InterPro" id="IPR022625">
    <property type="entry name" value="TypeI_RM_Rsu_C"/>
</dbReference>
<dbReference type="GO" id="GO:0005524">
    <property type="term" value="F:ATP binding"/>
    <property type="evidence" value="ECO:0007669"/>
    <property type="project" value="UniProtKB-KW"/>
</dbReference>
<accession>A0A378PNQ0</accession>
<dbReference type="PROSITE" id="PS51192">
    <property type="entry name" value="HELICASE_ATP_BIND_1"/>
    <property type="match status" value="1"/>
</dbReference>
<keyword evidence="4 10" id="KW-0547">Nucleotide-binding</keyword>
<name>A0A378PNQ0_9GAMM</name>
<dbReference type="InterPro" id="IPR040980">
    <property type="entry name" value="SWI2_SNF2"/>
</dbReference>
<dbReference type="Proteomes" id="UP000076765">
    <property type="component" value="Chromosome"/>
</dbReference>
<evidence type="ECO:0000256" key="3">
    <source>
        <dbReference type="ARBA" id="ARBA00022722"/>
    </source>
</evidence>
<evidence type="ECO:0000256" key="5">
    <source>
        <dbReference type="ARBA" id="ARBA00022747"/>
    </source>
</evidence>
<keyword evidence="14" id="KW-1185">Reference proteome</keyword>
<dbReference type="Gene3D" id="3.90.1570.50">
    <property type="match status" value="2"/>
</dbReference>
<dbReference type="Pfam" id="PF12008">
    <property type="entry name" value="EcoR124_C"/>
    <property type="match status" value="1"/>
</dbReference>
<dbReference type="SUPFAM" id="SSF52540">
    <property type="entry name" value="P-loop containing nucleoside triphosphate hydrolases"/>
    <property type="match status" value="1"/>
</dbReference>
<dbReference type="CDD" id="cd18030">
    <property type="entry name" value="DEXHc_RE_I_HsdR"/>
    <property type="match status" value="1"/>
</dbReference>
<dbReference type="CDD" id="cd18800">
    <property type="entry name" value="SF2_C_EcoR124I-like"/>
    <property type="match status" value="1"/>
</dbReference>
<dbReference type="Pfam" id="PF04313">
    <property type="entry name" value="HSDR_N"/>
    <property type="match status" value="1"/>
</dbReference>
<comment type="similarity">
    <text evidence="2 10">Belongs to the HsdR family.</text>
</comment>
<evidence type="ECO:0000256" key="6">
    <source>
        <dbReference type="ARBA" id="ARBA00022759"/>
    </source>
</evidence>
<dbReference type="InterPro" id="IPR051268">
    <property type="entry name" value="Type-I_R_enzyme_R_subunit"/>
</dbReference>
<dbReference type="NCBIfam" id="TIGR00348">
    <property type="entry name" value="hsdR"/>
    <property type="match status" value="1"/>
</dbReference>
<feature type="domain" description="Helicase ATP-binding" evidence="11">
    <location>
        <begin position="295"/>
        <end position="440"/>
    </location>
</feature>
<dbReference type="CDD" id="cd22332">
    <property type="entry name" value="HsdR_N"/>
    <property type="match status" value="1"/>
</dbReference>
<dbReference type="EMBL" id="CP011158">
    <property type="protein sequence ID" value="ANB92273.1"/>
    <property type="molecule type" value="Genomic_DNA"/>
</dbReference>
<comment type="catalytic activity">
    <reaction evidence="1 10">
        <text>Endonucleolytic cleavage of DNA to give random double-stranded fragments with terminal 5'-phosphates, ATP is simultaneously hydrolyzed.</text>
        <dbReference type="EC" id="3.1.21.3"/>
    </reaction>
</comment>
<keyword evidence="7 10" id="KW-0378">Hydrolase</keyword>
<dbReference type="Gene3D" id="1.10.10.2110">
    <property type="match status" value="1"/>
</dbReference>
<evidence type="ECO:0000256" key="8">
    <source>
        <dbReference type="ARBA" id="ARBA00022840"/>
    </source>
</evidence>
<evidence type="ECO:0000256" key="7">
    <source>
        <dbReference type="ARBA" id="ARBA00022801"/>
    </source>
</evidence>
<evidence type="ECO:0000313" key="15">
    <source>
        <dbReference type="Proteomes" id="UP000255102"/>
    </source>
</evidence>
<dbReference type="InterPro" id="IPR007409">
    <property type="entry name" value="Restrct_endonuc_type1_HsdR_N"/>
</dbReference>
<keyword evidence="9 10" id="KW-0238">DNA-binding</keyword>
<evidence type="ECO:0000259" key="11">
    <source>
        <dbReference type="PROSITE" id="PS51192"/>
    </source>
</evidence>
<reference evidence="13 15" key="2">
    <citation type="submission" date="2018-06" db="EMBL/GenBank/DDBJ databases">
        <authorList>
            <consortium name="Pathogen Informatics"/>
            <person name="Doyle S."/>
        </authorList>
    </citation>
    <scope>NUCLEOTIDE SEQUENCE [LARGE SCALE GENOMIC DNA]</scope>
    <source>
        <strain evidence="13 15">NCTC11227</strain>
    </source>
</reference>
<dbReference type="EMBL" id="UGPW01000001">
    <property type="protein sequence ID" value="STY88087.1"/>
    <property type="molecule type" value="Genomic_DNA"/>
</dbReference>
<protein>
    <recommendedName>
        <fullName evidence="10">Type I restriction enzyme endonuclease subunit</fullName>
        <shortName evidence="10">R protein</shortName>
        <ecNumber evidence="10">3.1.21.3</ecNumber>
    </recommendedName>
</protein>
<dbReference type="Pfam" id="PF18766">
    <property type="entry name" value="SWI2_SNF2"/>
    <property type="match status" value="1"/>
</dbReference>
<dbReference type="GO" id="GO:0009035">
    <property type="term" value="F:type I site-specific deoxyribonuclease activity"/>
    <property type="evidence" value="ECO:0007669"/>
    <property type="project" value="UniProtKB-EC"/>
</dbReference>
<dbReference type="RefSeq" id="WP_063514824.1">
    <property type="nucleotide sequence ID" value="NZ_CP011158.1"/>
</dbReference>
<dbReference type="AlphaFoldDB" id="A0A378PNQ0"/>
<keyword evidence="6" id="KW-0255">Endonuclease</keyword>
<reference evidence="12 14" key="1">
    <citation type="submission" date="2015-04" db="EMBL/GenBank/DDBJ databases">
        <authorList>
            <person name="Calcutt M.J."/>
            <person name="Foecking M.F."/>
        </authorList>
    </citation>
    <scope>NUCLEOTIDE SEQUENCE [LARGE SCALE GENOMIC DNA]</scope>
    <source>
        <strain evidence="12 14">199/55</strain>
    </source>
</reference>
<dbReference type="EC" id="3.1.21.3" evidence="10"/>
<comment type="function">
    <text evidence="10">Subunit R is required for both nuclease and ATPase activities, but not for modification.</text>
</comment>
<dbReference type="InterPro" id="IPR055180">
    <property type="entry name" value="HsdR_RecA-like_helicase_dom_2"/>
</dbReference>
<evidence type="ECO:0000256" key="9">
    <source>
        <dbReference type="ARBA" id="ARBA00023125"/>
    </source>
</evidence>
<dbReference type="InterPro" id="IPR004473">
    <property type="entry name" value="Restrct_endonuc_typeI_HsdR"/>
</dbReference>
<keyword evidence="5 10" id="KW-0680">Restriction system</keyword>
<proteinExistence type="inferred from homology"/>
<evidence type="ECO:0000313" key="12">
    <source>
        <dbReference type="EMBL" id="ANB92273.1"/>
    </source>
</evidence>
<evidence type="ECO:0000256" key="1">
    <source>
        <dbReference type="ARBA" id="ARBA00000851"/>
    </source>
</evidence>
<dbReference type="PANTHER" id="PTHR30195">
    <property type="entry name" value="TYPE I SITE-SPECIFIC DEOXYRIBONUCLEASE PROTEIN SUBUNIT M AND R"/>
    <property type="match status" value="1"/>
</dbReference>
<comment type="subunit">
    <text evidence="10">The type I restriction/modification system is composed of three polypeptides R, M and S.</text>
</comment>
<dbReference type="InterPro" id="IPR027417">
    <property type="entry name" value="P-loop_NTPase"/>
</dbReference>
<evidence type="ECO:0000256" key="10">
    <source>
        <dbReference type="RuleBase" id="RU364115"/>
    </source>
</evidence>
<dbReference type="GO" id="GO:0003677">
    <property type="term" value="F:DNA binding"/>
    <property type="evidence" value="ECO:0007669"/>
    <property type="project" value="UniProtKB-KW"/>
</dbReference>
<dbReference type="Gene3D" id="1.20.58.2040">
    <property type="match status" value="1"/>
</dbReference>
<keyword evidence="8 10" id="KW-0067">ATP-binding</keyword>
<dbReference type="KEGG" id="moi:MOVS_10165"/>
<gene>
    <name evidence="13" type="primary">hsdR</name>
    <name evidence="12" type="ORF">MOVS_10165</name>
    <name evidence="13" type="ORF">NCTC11227_02116</name>
</gene>
<evidence type="ECO:0000313" key="13">
    <source>
        <dbReference type="EMBL" id="STY88087.1"/>
    </source>
</evidence>
<dbReference type="REBASE" id="405848">
    <property type="entry name" value="Mov11227ORF2111P"/>
</dbReference>
<dbReference type="Pfam" id="PF22679">
    <property type="entry name" value="T1R_D3-like"/>
    <property type="match status" value="1"/>
</dbReference>
<dbReference type="GO" id="GO:0009307">
    <property type="term" value="P:DNA restriction-modification system"/>
    <property type="evidence" value="ECO:0007669"/>
    <property type="project" value="UniProtKB-KW"/>
</dbReference>